<feature type="compositionally biased region" description="Polar residues" evidence="1">
    <location>
        <begin position="63"/>
        <end position="84"/>
    </location>
</feature>
<evidence type="ECO:0000313" key="3">
    <source>
        <dbReference type="Proteomes" id="UP000604046"/>
    </source>
</evidence>
<dbReference type="OrthoDB" id="26525at2759"/>
<dbReference type="AlphaFoldDB" id="A0A812HKJ6"/>
<proteinExistence type="predicted"/>
<keyword evidence="3" id="KW-1185">Reference proteome</keyword>
<name>A0A812HKJ6_9DINO</name>
<comment type="caution">
    <text evidence="2">The sequence shown here is derived from an EMBL/GenBank/DDBJ whole genome shotgun (WGS) entry which is preliminary data.</text>
</comment>
<organism evidence="2 3">
    <name type="scientific">Symbiodinium natans</name>
    <dbReference type="NCBI Taxonomy" id="878477"/>
    <lineage>
        <taxon>Eukaryota</taxon>
        <taxon>Sar</taxon>
        <taxon>Alveolata</taxon>
        <taxon>Dinophyceae</taxon>
        <taxon>Suessiales</taxon>
        <taxon>Symbiodiniaceae</taxon>
        <taxon>Symbiodinium</taxon>
    </lineage>
</organism>
<dbReference type="Proteomes" id="UP000604046">
    <property type="component" value="Unassembled WGS sequence"/>
</dbReference>
<reference evidence="2" key="1">
    <citation type="submission" date="2021-02" db="EMBL/GenBank/DDBJ databases">
        <authorList>
            <person name="Dougan E. K."/>
            <person name="Rhodes N."/>
            <person name="Thang M."/>
            <person name="Chan C."/>
        </authorList>
    </citation>
    <scope>NUCLEOTIDE SEQUENCE</scope>
</reference>
<feature type="region of interest" description="Disordered" evidence="1">
    <location>
        <begin position="58"/>
        <end position="89"/>
    </location>
</feature>
<dbReference type="EMBL" id="CAJNDS010000094">
    <property type="protein sequence ID" value="CAE6953677.1"/>
    <property type="molecule type" value="Genomic_DNA"/>
</dbReference>
<evidence type="ECO:0000256" key="1">
    <source>
        <dbReference type="SAM" id="MobiDB-lite"/>
    </source>
</evidence>
<gene>
    <name evidence="2" type="primary">PRKAA1</name>
    <name evidence="2" type="ORF">SNAT2548_LOCUS1669</name>
</gene>
<evidence type="ECO:0000313" key="2">
    <source>
        <dbReference type="EMBL" id="CAE6953677.1"/>
    </source>
</evidence>
<accession>A0A812HKJ6</accession>
<protein>
    <submittedName>
        <fullName evidence="2">PRKAA1 protein</fullName>
    </submittedName>
</protein>
<sequence length="267" mass="29070">MWNSGRLACALLVVVLQVFLFLAYVHHRPIVSPPVTVDGPFTLQRGQATPLVSFGRVRGKSLRPSTPSTNLLRQEAPTTSSAASRQAPCWYEEEKTRGTGLSWSWGPPLKLHMRMAGFGTMGLELSNTGHTNGPQGSIHLALDGHPLPSIPSNQTCNLLLAFRDAEDLEVVAPNADIFHFGNDLQVFAHHCPRRLVGPSAEALGSRTRANCESGQQVWIGWCGCFGASTSKLAPSFEGHDWRHGRIDEVINASHALVRTSCLATYAR</sequence>